<dbReference type="PANTHER" id="PTHR33525">
    <property type="match status" value="1"/>
</dbReference>
<sequence>MEYGRKNVDRLDELMSTIQKTDNIPTLPKIINKITDLMDDDTFSVKYIGELMTKDLSLSARILKIVNSPFYGFSQRIYNLNHAIVLLGANVLKSIVISTSVFTAMKESMEGLWEHSLFCAFTAKCVARTLNKDKKRLISNGNKKKYMIDEDLVFSAALLHDIGKVIIATTFKNDFKNIIETAKHNNIPLIDIEYKNFNTSHDYLGYVLIKEWHLPPSIYFPIKYHHNLVLADEFKIETAIINLADFLTKSIGIGFSGSPYIEKLNGEVIKILGIDIDFIRNIIEEIYSFKEELYIFD</sequence>
<dbReference type="InterPro" id="IPR052340">
    <property type="entry name" value="RNase_Y/CdgJ"/>
</dbReference>
<dbReference type="PANTHER" id="PTHR33525:SF3">
    <property type="entry name" value="RIBONUCLEASE Y"/>
    <property type="match status" value="1"/>
</dbReference>
<organism evidence="2 3">
    <name type="scientific">Candidatus Acidulodesulfobacterium ferriphilum</name>
    <dbReference type="NCBI Taxonomy" id="2597223"/>
    <lineage>
        <taxon>Bacteria</taxon>
        <taxon>Deltaproteobacteria</taxon>
        <taxon>Candidatus Acidulodesulfobacterales</taxon>
        <taxon>Candidatus Acidulodesulfobacterium</taxon>
    </lineage>
</organism>
<reference evidence="2 3" key="1">
    <citation type="submission" date="2019-01" db="EMBL/GenBank/DDBJ databases">
        <title>Insights into ecological role of a new deltaproteobacterial order Candidatus Sinidesulfobacterales (Sva0485) by metagenomics and metatranscriptomics.</title>
        <authorList>
            <person name="Tan S."/>
            <person name="Liu J."/>
            <person name="Fang Y."/>
            <person name="Hedlund B.P."/>
            <person name="Lian Z.H."/>
            <person name="Huang L.Y."/>
            <person name="Li J.T."/>
            <person name="Huang L.N."/>
            <person name="Li W.J."/>
            <person name="Jiang H.C."/>
            <person name="Dong H.L."/>
            <person name="Shu W.S."/>
        </authorList>
    </citation>
    <scope>NUCLEOTIDE SEQUENCE [LARGE SCALE GENOMIC DNA]</scope>
    <source>
        <strain evidence="2">AP3</strain>
    </source>
</reference>
<dbReference type="InterPro" id="IPR013976">
    <property type="entry name" value="HDOD"/>
</dbReference>
<evidence type="ECO:0000259" key="1">
    <source>
        <dbReference type="PROSITE" id="PS51833"/>
    </source>
</evidence>
<dbReference type="PROSITE" id="PS51833">
    <property type="entry name" value="HDOD"/>
    <property type="match status" value="1"/>
</dbReference>
<dbReference type="EMBL" id="SGBD01000002">
    <property type="protein sequence ID" value="RZD14546.1"/>
    <property type="molecule type" value="Genomic_DNA"/>
</dbReference>
<protein>
    <submittedName>
        <fullName evidence="2">HDOD domain-containing protein</fullName>
    </submittedName>
</protein>
<accession>A0A519BBB1</accession>
<dbReference type="Pfam" id="PF08668">
    <property type="entry name" value="HDOD"/>
    <property type="match status" value="1"/>
</dbReference>
<dbReference type="SUPFAM" id="SSF109604">
    <property type="entry name" value="HD-domain/PDEase-like"/>
    <property type="match status" value="1"/>
</dbReference>
<gene>
    <name evidence="2" type="ORF">EVJ47_05085</name>
</gene>
<evidence type="ECO:0000313" key="3">
    <source>
        <dbReference type="Proteomes" id="UP000320813"/>
    </source>
</evidence>
<dbReference type="InterPro" id="IPR003607">
    <property type="entry name" value="HD/PDEase_dom"/>
</dbReference>
<dbReference type="AlphaFoldDB" id="A0A519BBB1"/>
<evidence type="ECO:0000313" key="2">
    <source>
        <dbReference type="EMBL" id="RZD14546.1"/>
    </source>
</evidence>
<feature type="domain" description="HDOD" evidence="1">
    <location>
        <begin position="24"/>
        <end position="228"/>
    </location>
</feature>
<comment type="caution">
    <text evidence="2">The sequence shown here is derived from an EMBL/GenBank/DDBJ whole genome shotgun (WGS) entry which is preliminary data.</text>
</comment>
<dbReference type="Gene3D" id="1.10.3210.10">
    <property type="entry name" value="Hypothetical protein af1432"/>
    <property type="match status" value="1"/>
</dbReference>
<dbReference type="InterPro" id="IPR006675">
    <property type="entry name" value="HDIG_dom"/>
</dbReference>
<dbReference type="SMART" id="SM00471">
    <property type="entry name" value="HDc"/>
    <property type="match status" value="1"/>
</dbReference>
<dbReference type="NCBIfam" id="TIGR00277">
    <property type="entry name" value="HDIG"/>
    <property type="match status" value="1"/>
</dbReference>
<dbReference type="Proteomes" id="UP000320813">
    <property type="component" value="Unassembled WGS sequence"/>
</dbReference>
<name>A0A519BBB1_9DELT</name>
<proteinExistence type="predicted"/>